<feature type="compositionally biased region" description="Polar residues" evidence="1">
    <location>
        <begin position="76"/>
        <end position="92"/>
    </location>
</feature>
<evidence type="ECO:0000259" key="2">
    <source>
        <dbReference type="SMART" id="SM00800"/>
    </source>
</evidence>
<dbReference type="GeneID" id="25908690"/>
<keyword evidence="4" id="KW-1185">Reference proteome</keyword>
<dbReference type="InterPro" id="IPR051696">
    <property type="entry name" value="DENN_Domain_GEFs"/>
</dbReference>
<evidence type="ECO:0000313" key="3">
    <source>
        <dbReference type="EMBL" id="KNC79419.1"/>
    </source>
</evidence>
<evidence type="ECO:0000313" key="4">
    <source>
        <dbReference type="Proteomes" id="UP000054560"/>
    </source>
</evidence>
<gene>
    <name evidence="3" type="ORF">SARC_08186</name>
</gene>
<dbReference type="GO" id="GO:0031410">
    <property type="term" value="C:cytoplasmic vesicle"/>
    <property type="evidence" value="ECO:0007669"/>
    <property type="project" value="TreeGrafter"/>
</dbReference>
<sequence>MEPDVEATRFLEYFLIGGVDVTHGLTPEDEKICGEDRDDKGDTYSLPPRRHSVISYNSLHMKENGRKSSIKDTPNENKNVLESSSARKQASENGDGGGLDVPKVTKLPPLDLTYNSEGLFRYPVEDYAATPLIPSRVLSFCFPEGVMISKEYKQPKFHSFVITTETGYVYVYDRVHMLVFTCSITDQQLACIPLYTF</sequence>
<protein>
    <recommendedName>
        <fullName evidence="2">uDENN domain-containing protein</fullName>
    </recommendedName>
</protein>
<evidence type="ECO:0000256" key="1">
    <source>
        <dbReference type="SAM" id="MobiDB-lite"/>
    </source>
</evidence>
<dbReference type="GO" id="GO:0032483">
    <property type="term" value="P:regulation of Rab protein signal transduction"/>
    <property type="evidence" value="ECO:0007669"/>
    <property type="project" value="TreeGrafter"/>
</dbReference>
<organism evidence="3 4">
    <name type="scientific">Sphaeroforma arctica JP610</name>
    <dbReference type="NCBI Taxonomy" id="667725"/>
    <lineage>
        <taxon>Eukaryota</taxon>
        <taxon>Ichthyosporea</taxon>
        <taxon>Ichthyophonida</taxon>
        <taxon>Sphaeroforma</taxon>
    </lineage>
</organism>
<feature type="compositionally biased region" description="Basic and acidic residues" evidence="1">
    <location>
        <begin position="64"/>
        <end position="75"/>
    </location>
</feature>
<dbReference type="SMART" id="SM00800">
    <property type="entry name" value="uDENN"/>
    <property type="match status" value="1"/>
</dbReference>
<dbReference type="OrthoDB" id="6019893at2759"/>
<dbReference type="InterPro" id="IPR005113">
    <property type="entry name" value="uDENN_dom"/>
</dbReference>
<dbReference type="AlphaFoldDB" id="A0A0L0FRV1"/>
<accession>A0A0L0FRV1</accession>
<feature type="domain" description="uDENN" evidence="2">
    <location>
        <begin position="7"/>
        <end position="177"/>
    </location>
</feature>
<feature type="region of interest" description="Disordered" evidence="1">
    <location>
        <begin position="64"/>
        <end position="102"/>
    </location>
</feature>
<dbReference type="RefSeq" id="XP_014153321.1">
    <property type="nucleotide sequence ID" value="XM_014297846.1"/>
</dbReference>
<dbReference type="EMBL" id="KQ242308">
    <property type="protein sequence ID" value="KNC79419.1"/>
    <property type="molecule type" value="Genomic_DNA"/>
</dbReference>
<dbReference type="PANTHER" id="PTHR12296:SF21">
    <property type="entry name" value="DENN DOMAIN-CONTAINING PROTEIN 3"/>
    <property type="match status" value="1"/>
</dbReference>
<dbReference type="Pfam" id="PF03456">
    <property type="entry name" value="uDENN"/>
    <property type="match status" value="1"/>
</dbReference>
<feature type="region of interest" description="Disordered" evidence="1">
    <location>
        <begin position="25"/>
        <end position="49"/>
    </location>
</feature>
<name>A0A0L0FRV1_9EUKA</name>
<reference evidence="3 4" key="1">
    <citation type="submission" date="2011-02" db="EMBL/GenBank/DDBJ databases">
        <title>The Genome Sequence of Sphaeroforma arctica JP610.</title>
        <authorList>
            <consortium name="The Broad Institute Genome Sequencing Platform"/>
            <person name="Russ C."/>
            <person name="Cuomo C."/>
            <person name="Young S.K."/>
            <person name="Zeng Q."/>
            <person name="Gargeya S."/>
            <person name="Alvarado L."/>
            <person name="Berlin A."/>
            <person name="Chapman S.B."/>
            <person name="Chen Z."/>
            <person name="Freedman E."/>
            <person name="Gellesch M."/>
            <person name="Goldberg J."/>
            <person name="Griggs A."/>
            <person name="Gujja S."/>
            <person name="Heilman E."/>
            <person name="Heiman D."/>
            <person name="Howarth C."/>
            <person name="Mehta T."/>
            <person name="Neiman D."/>
            <person name="Pearson M."/>
            <person name="Roberts A."/>
            <person name="Saif S."/>
            <person name="Shea T."/>
            <person name="Shenoy N."/>
            <person name="Sisk P."/>
            <person name="Stolte C."/>
            <person name="Sykes S."/>
            <person name="White J."/>
            <person name="Yandava C."/>
            <person name="Burger G."/>
            <person name="Gray M.W."/>
            <person name="Holland P.W.H."/>
            <person name="King N."/>
            <person name="Lang F.B.F."/>
            <person name="Roger A.J."/>
            <person name="Ruiz-Trillo I."/>
            <person name="Haas B."/>
            <person name="Nusbaum C."/>
            <person name="Birren B."/>
        </authorList>
    </citation>
    <scope>NUCLEOTIDE SEQUENCE [LARGE SCALE GENOMIC DNA]</scope>
    <source>
        <strain evidence="3 4">JP610</strain>
    </source>
</reference>
<proteinExistence type="predicted"/>
<feature type="compositionally biased region" description="Basic and acidic residues" evidence="1">
    <location>
        <begin position="26"/>
        <end position="42"/>
    </location>
</feature>
<dbReference type="Proteomes" id="UP000054560">
    <property type="component" value="Unassembled WGS sequence"/>
</dbReference>
<dbReference type="PANTHER" id="PTHR12296">
    <property type="entry name" value="DENN DOMAIN-CONTAINING PROTEIN 4"/>
    <property type="match status" value="1"/>
</dbReference>